<dbReference type="EMBL" id="CP002529">
    <property type="protein sequence ID" value="ADY00743.1"/>
    <property type="molecule type" value="Genomic_DNA"/>
</dbReference>
<protein>
    <recommendedName>
        <fullName evidence="4">Sodium:solute symporter</fullName>
    </recommendedName>
</protein>
<keyword evidence="3" id="KW-1185">Reference proteome</keyword>
<dbReference type="GeneID" id="10288184"/>
<organism evidence="2 3">
    <name type="scientific">Vulcanisaeta moutnovskia (strain 768-28)</name>
    <dbReference type="NCBI Taxonomy" id="985053"/>
    <lineage>
        <taxon>Archaea</taxon>
        <taxon>Thermoproteota</taxon>
        <taxon>Thermoprotei</taxon>
        <taxon>Thermoproteales</taxon>
        <taxon>Thermoproteaceae</taxon>
        <taxon>Vulcanisaeta</taxon>
    </lineage>
</organism>
<dbReference type="eggNOG" id="arCOG13909">
    <property type="taxonomic scope" value="Archaea"/>
</dbReference>
<dbReference type="Proteomes" id="UP000007485">
    <property type="component" value="Chromosome"/>
</dbReference>
<keyword evidence="1" id="KW-0812">Transmembrane</keyword>
<evidence type="ECO:0000256" key="1">
    <source>
        <dbReference type="SAM" id="Phobius"/>
    </source>
</evidence>
<dbReference type="HOGENOM" id="CLU_2550493_0_0_2"/>
<evidence type="ECO:0008006" key="4">
    <source>
        <dbReference type="Google" id="ProtNLM"/>
    </source>
</evidence>
<keyword evidence="1" id="KW-0472">Membrane</keyword>
<dbReference type="AlphaFoldDB" id="F0QV11"/>
<sequence length="82" mass="9402">MPSRTLVRLVEDLSDSGFSGVVRAYYVRGGPNSLSIEFIIYRRPSAARRFWVRLRRTIEAVPSMIIAVVVGFILALIMRWFV</sequence>
<dbReference type="OrthoDB" id="27385at2157"/>
<gene>
    <name evidence="2" type="ordered locus">VMUT_0532</name>
</gene>
<feature type="transmembrane region" description="Helical" evidence="1">
    <location>
        <begin position="58"/>
        <end position="81"/>
    </location>
</feature>
<keyword evidence="1" id="KW-1133">Transmembrane helix</keyword>
<accession>F0QV11</accession>
<name>F0QV11_VULM7</name>
<proteinExistence type="predicted"/>
<evidence type="ECO:0000313" key="3">
    <source>
        <dbReference type="Proteomes" id="UP000007485"/>
    </source>
</evidence>
<reference evidence="2 3" key="1">
    <citation type="journal article" date="2011" name="J. Bacteriol.">
        <title>Complete genome sequence of 'Vulcanisaeta moutnovskia' strain 768-28, a novel member of the hyperthermophilic crenarchaeal genus vulcanisaeta.</title>
        <authorList>
            <person name="Gumerov V.M."/>
            <person name="Mardanov A.V."/>
            <person name="Beletsky A.V."/>
            <person name="Prokofeva M.I."/>
            <person name="Bonch-Osmolovskaya E.A."/>
            <person name="Ravin N.V."/>
            <person name="Skryabin K.G."/>
        </authorList>
    </citation>
    <scope>NUCLEOTIDE SEQUENCE [LARGE SCALE GENOMIC DNA]</scope>
    <source>
        <strain evidence="2 3">768-28</strain>
    </source>
</reference>
<dbReference type="KEGG" id="vmo:VMUT_0532"/>
<evidence type="ECO:0000313" key="2">
    <source>
        <dbReference type="EMBL" id="ADY00743.1"/>
    </source>
</evidence>
<dbReference type="RefSeq" id="WP_013603906.1">
    <property type="nucleotide sequence ID" value="NC_015151.1"/>
</dbReference>